<evidence type="ECO:0000313" key="2">
    <source>
        <dbReference type="Proteomes" id="UP000078200"/>
    </source>
</evidence>
<dbReference type="VEuPathDB" id="VectorBase:GAUT037545"/>
<dbReference type="Proteomes" id="UP000078200">
    <property type="component" value="Unassembled WGS sequence"/>
</dbReference>
<keyword evidence="2" id="KW-1185">Reference proteome</keyword>
<reference evidence="1" key="1">
    <citation type="submission" date="2020-05" db="UniProtKB">
        <authorList>
            <consortium name="EnsemblMetazoa"/>
        </authorList>
    </citation>
    <scope>IDENTIFICATION</scope>
    <source>
        <strain evidence="1">TTRI</strain>
    </source>
</reference>
<organism evidence="1 2">
    <name type="scientific">Glossina austeni</name>
    <name type="common">Savannah tsetse fly</name>
    <dbReference type="NCBI Taxonomy" id="7395"/>
    <lineage>
        <taxon>Eukaryota</taxon>
        <taxon>Metazoa</taxon>
        <taxon>Ecdysozoa</taxon>
        <taxon>Arthropoda</taxon>
        <taxon>Hexapoda</taxon>
        <taxon>Insecta</taxon>
        <taxon>Pterygota</taxon>
        <taxon>Neoptera</taxon>
        <taxon>Endopterygota</taxon>
        <taxon>Diptera</taxon>
        <taxon>Brachycera</taxon>
        <taxon>Muscomorpha</taxon>
        <taxon>Hippoboscoidea</taxon>
        <taxon>Glossinidae</taxon>
        <taxon>Glossina</taxon>
    </lineage>
</organism>
<sequence length="162" mass="18107">MAGRGASSSLVGKTKTCAFSRRNIYYTHILSLSPLPTPYNAKIKFHLNTTVVGVYIALLKHCESFEGFSLKPKQISHMLPFSAHIQWMYSVTTKLGFDMRMVDKHKLLNIGYLSEFCSTMLIGKATQDRCVIAIYTDNDGIGVQLVPATSMVMLPTVILEFH</sequence>
<name>A0A1A9VHH7_GLOAU</name>
<accession>A0A1A9VHH7</accession>
<evidence type="ECO:0000313" key="1">
    <source>
        <dbReference type="EnsemblMetazoa" id="GAUT037545-PA"/>
    </source>
</evidence>
<protein>
    <submittedName>
        <fullName evidence="1">Uncharacterized protein</fullName>
    </submittedName>
</protein>
<proteinExistence type="predicted"/>
<dbReference type="AlphaFoldDB" id="A0A1A9VHH7"/>
<dbReference type="EnsemblMetazoa" id="GAUT037545-RA">
    <property type="protein sequence ID" value="GAUT037545-PA"/>
    <property type="gene ID" value="GAUT037545"/>
</dbReference>